<dbReference type="GO" id="GO:0055085">
    <property type="term" value="P:transmembrane transport"/>
    <property type="evidence" value="ECO:0007669"/>
    <property type="project" value="InterPro"/>
</dbReference>
<feature type="transmembrane region" description="Helical" evidence="7">
    <location>
        <begin position="201"/>
        <end position="224"/>
    </location>
</feature>
<dbReference type="PROSITE" id="PS50928">
    <property type="entry name" value="ABC_TM1"/>
    <property type="match status" value="1"/>
</dbReference>
<evidence type="ECO:0000313" key="9">
    <source>
        <dbReference type="EMBL" id="RYB05233.1"/>
    </source>
</evidence>
<keyword evidence="6 7" id="KW-0472">Membrane</keyword>
<organism evidence="9 10">
    <name type="scientific">Lichenibacterium ramalinae</name>
    <dbReference type="NCBI Taxonomy" id="2316527"/>
    <lineage>
        <taxon>Bacteria</taxon>
        <taxon>Pseudomonadati</taxon>
        <taxon>Pseudomonadota</taxon>
        <taxon>Alphaproteobacteria</taxon>
        <taxon>Hyphomicrobiales</taxon>
        <taxon>Lichenihabitantaceae</taxon>
        <taxon>Lichenibacterium</taxon>
    </lineage>
</organism>
<keyword evidence="10" id="KW-1185">Reference proteome</keyword>
<evidence type="ECO:0000256" key="7">
    <source>
        <dbReference type="RuleBase" id="RU363032"/>
    </source>
</evidence>
<feature type="domain" description="ABC transmembrane type-1" evidence="8">
    <location>
        <begin position="63"/>
        <end position="276"/>
    </location>
</feature>
<feature type="transmembrane region" description="Helical" evidence="7">
    <location>
        <begin position="101"/>
        <end position="122"/>
    </location>
</feature>
<keyword evidence="2 7" id="KW-0813">Transport</keyword>
<evidence type="ECO:0000256" key="6">
    <source>
        <dbReference type="ARBA" id="ARBA00023136"/>
    </source>
</evidence>
<keyword evidence="4 7" id="KW-0812">Transmembrane</keyword>
<dbReference type="EMBL" id="QYBC01000007">
    <property type="protein sequence ID" value="RYB05233.1"/>
    <property type="molecule type" value="Genomic_DNA"/>
</dbReference>
<dbReference type="CDD" id="cd06261">
    <property type="entry name" value="TM_PBP2"/>
    <property type="match status" value="1"/>
</dbReference>
<dbReference type="GO" id="GO:0005886">
    <property type="term" value="C:plasma membrane"/>
    <property type="evidence" value="ECO:0007669"/>
    <property type="project" value="UniProtKB-SubCell"/>
</dbReference>
<keyword evidence="5 7" id="KW-1133">Transmembrane helix</keyword>
<evidence type="ECO:0000256" key="3">
    <source>
        <dbReference type="ARBA" id="ARBA00022475"/>
    </source>
</evidence>
<keyword evidence="3" id="KW-1003">Cell membrane</keyword>
<feature type="transmembrane region" description="Helical" evidence="7">
    <location>
        <begin position="67"/>
        <end position="89"/>
    </location>
</feature>
<reference evidence="9 10" key="1">
    <citation type="submission" date="2018-09" db="EMBL/GenBank/DDBJ databases">
        <authorList>
            <person name="Grouzdev D.S."/>
            <person name="Krutkina M.S."/>
        </authorList>
    </citation>
    <scope>NUCLEOTIDE SEQUENCE [LARGE SCALE GENOMIC DNA]</scope>
    <source>
        <strain evidence="9 10">RmlP001</strain>
    </source>
</reference>
<proteinExistence type="inferred from homology"/>
<feature type="transmembrane region" description="Helical" evidence="7">
    <location>
        <begin position="150"/>
        <end position="174"/>
    </location>
</feature>
<dbReference type="PANTHER" id="PTHR30193:SF37">
    <property type="entry name" value="INNER MEMBRANE ABC TRANSPORTER PERMEASE PROTEIN YCJO"/>
    <property type="match status" value="1"/>
</dbReference>
<gene>
    <name evidence="9" type="ORF">D3272_09770</name>
</gene>
<dbReference type="Proteomes" id="UP000289411">
    <property type="component" value="Unassembled WGS sequence"/>
</dbReference>
<reference evidence="9 10" key="2">
    <citation type="submission" date="2019-02" db="EMBL/GenBank/DDBJ databases">
        <title>'Lichenibacterium ramalinii' gen. nov. sp. nov., 'Lichenibacterium minor' gen. nov. sp. nov.</title>
        <authorList>
            <person name="Pankratov T."/>
        </authorList>
    </citation>
    <scope>NUCLEOTIDE SEQUENCE [LARGE SCALE GENOMIC DNA]</scope>
    <source>
        <strain evidence="9 10">RmlP001</strain>
    </source>
</reference>
<protein>
    <submittedName>
        <fullName evidence="9">Sugar ABC transporter permease</fullName>
    </submittedName>
</protein>
<evidence type="ECO:0000256" key="1">
    <source>
        <dbReference type="ARBA" id="ARBA00004651"/>
    </source>
</evidence>
<feature type="transmembrane region" description="Helical" evidence="7">
    <location>
        <begin position="7"/>
        <end position="27"/>
    </location>
</feature>
<dbReference type="Pfam" id="PF00528">
    <property type="entry name" value="BPD_transp_1"/>
    <property type="match status" value="1"/>
</dbReference>
<evidence type="ECO:0000313" key="10">
    <source>
        <dbReference type="Proteomes" id="UP000289411"/>
    </source>
</evidence>
<feature type="transmembrane region" description="Helical" evidence="7">
    <location>
        <begin position="255"/>
        <end position="280"/>
    </location>
</feature>
<dbReference type="PANTHER" id="PTHR30193">
    <property type="entry name" value="ABC TRANSPORTER PERMEASE PROTEIN"/>
    <property type="match status" value="1"/>
</dbReference>
<evidence type="ECO:0000259" key="8">
    <source>
        <dbReference type="PROSITE" id="PS50928"/>
    </source>
</evidence>
<evidence type="ECO:0000256" key="2">
    <source>
        <dbReference type="ARBA" id="ARBA00022448"/>
    </source>
</evidence>
<dbReference type="SUPFAM" id="SSF161098">
    <property type="entry name" value="MetI-like"/>
    <property type="match status" value="1"/>
</dbReference>
<sequence>MRRSAVAYGFLFPYLAVFAAFWAWPIVQSIVYSLQNTRGAVPVFSPSANWGRLAGDPVFLRALGHTLAFLVLQVPAMLALAIGLAVALNAPALRARALFRFAFFAPIVVGEVAYSTVFRLLFNGQYGAVNKALAALGIAGPDWLNEPVSAFAVLVIAVTWRWTGYNAIIVLAGLQGIPRELYEAAEVDGVPRWLQFWRITLPLLLPVVAVAAVLSIIGSLQLFVEPQLITRSGPGGATETLGTYLYQQGFRAFNFGYAAAIGYAAAMLALVVSLAQVSLFRSRT</sequence>
<name>A0A4Q2RH53_9HYPH</name>
<comment type="subcellular location">
    <subcellularLocation>
        <location evidence="1 7">Cell membrane</location>
        <topology evidence="1 7">Multi-pass membrane protein</topology>
    </subcellularLocation>
</comment>
<dbReference type="Gene3D" id="1.10.3720.10">
    <property type="entry name" value="MetI-like"/>
    <property type="match status" value="1"/>
</dbReference>
<dbReference type="OrthoDB" id="9805108at2"/>
<evidence type="ECO:0000256" key="4">
    <source>
        <dbReference type="ARBA" id="ARBA00022692"/>
    </source>
</evidence>
<comment type="similarity">
    <text evidence="7">Belongs to the binding-protein-dependent transport system permease family.</text>
</comment>
<accession>A0A4Q2RH53</accession>
<dbReference type="RefSeq" id="WP_129218983.1">
    <property type="nucleotide sequence ID" value="NZ_QYBC01000007.1"/>
</dbReference>
<dbReference type="AlphaFoldDB" id="A0A4Q2RH53"/>
<dbReference type="InterPro" id="IPR051393">
    <property type="entry name" value="ABC_transporter_permease"/>
</dbReference>
<comment type="caution">
    <text evidence="9">The sequence shown here is derived from an EMBL/GenBank/DDBJ whole genome shotgun (WGS) entry which is preliminary data.</text>
</comment>
<evidence type="ECO:0000256" key="5">
    <source>
        <dbReference type="ARBA" id="ARBA00022989"/>
    </source>
</evidence>
<dbReference type="InterPro" id="IPR000515">
    <property type="entry name" value="MetI-like"/>
</dbReference>
<dbReference type="InterPro" id="IPR035906">
    <property type="entry name" value="MetI-like_sf"/>
</dbReference>